<feature type="domain" description="N-acetyltransferase" evidence="1">
    <location>
        <begin position="3"/>
        <end position="158"/>
    </location>
</feature>
<proteinExistence type="predicted"/>
<evidence type="ECO:0000259" key="1">
    <source>
        <dbReference type="PROSITE" id="PS51186"/>
    </source>
</evidence>
<name>A0A9Q9FHU6_9FIRM</name>
<dbReference type="EMBL" id="CP071250">
    <property type="protein sequence ID" value="UUF09700.1"/>
    <property type="molecule type" value="Genomic_DNA"/>
</dbReference>
<reference evidence="3 4" key="1">
    <citation type="submission" date="2021-03" db="EMBL/GenBank/DDBJ databases">
        <title>Comparative Genomics and Metabolomics in the genus Turicibacter.</title>
        <authorList>
            <person name="Maki J."/>
            <person name="Looft T."/>
        </authorList>
    </citation>
    <scope>NUCLEOTIDE SEQUENCE</scope>
    <source>
        <strain evidence="3">ISU324</strain>
        <strain evidence="2 4">MMM721</strain>
    </source>
</reference>
<evidence type="ECO:0000313" key="4">
    <source>
        <dbReference type="Proteomes" id="UP001058016"/>
    </source>
</evidence>
<organism evidence="3 5">
    <name type="scientific">Turicibacter bilis</name>
    <dbReference type="NCBI Taxonomy" id="2735723"/>
    <lineage>
        <taxon>Bacteria</taxon>
        <taxon>Bacillati</taxon>
        <taxon>Bacillota</taxon>
        <taxon>Erysipelotrichia</taxon>
        <taxon>Erysipelotrichales</taxon>
        <taxon>Turicibacteraceae</taxon>
        <taxon>Turicibacter</taxon>
    </lineage>
</organism>
<evidence type="ECO:0000313" key="3">
    <source>
        <dbReference type="EMBL" id="UUF09700.1"/>
    </source>
</evidence>
<gene>
    <name evidence="2" type="ORF">J0J69_01460</name>
    <name evidence="3" type="ORF">J0J70_07705</name>
</gene>
<dbReference type="Pfam" id="PF00583">
    <property type="entry name" value="Acetyltransf_1"/>
    <property type="match status" value="1"/>
</dbReference>
<dbReference type="SUPFAM" id="SSF55729">
    <property type="entry name" value="Acyl-CoA N-acyltransferases (Nat)"/>
    <property type="match status" value="1"/>
</dbReference>
<dbReference type="EMBL" id="CP071249">
    <property type="protein sequence ID" value="UUF07201.1"/>
    <property type="molecule type" value="Genomic_DNA"/>
</dbReference>
<evidence type="ECO:0000313" key="2">
    <source>
        <dbReference type="EMBL" id="UUF07201.1"/>
    </source>
</evidence>
<protein>
    <submittedName>
        <fullName evidence="3">GNAT family N-acetyltransferase</fullName>
    </submittedName>
</protein>
<dbReference type="Proteomes" id="UP001058016">
    <property type="component" value="Chromosome"/>
</dbReference>
<accession>A0A9Q9FHU6</accession>
<dbReference type="AlphaFoldDB" id="A0A9Q9FHU6"/>
<evidence type="ECO:0000313" key="5">
    <source>
        <dbReference type="Proteomes" id="UP001058072"/>
    </source>
</evidence>
<sequence length="158" mass="18429">MKLKIRKMSELDAFKILFWQYSPPYDWYNLEGCEECLEELLYDEYYSVLNQKEQLIGFFCFGQSAQVSAGKMEGFYRDHEYLDIGLGMNPLLCGKGHGASFVQVGMAYAKNHFKAKKLRLTVADFNQRALKTYQKVGFKEIGEFNSQNIKFKVMSYED</sequence>
<dbReference type="Gene3D" id="3.40.630.30">
    <property type="match status" value="1"/>
</dbReference>
<dbReference type="Proteomes" id="UP001058072">
    <property type="component" value="Chromosome"/>
</dbReference>
<dbReference type="GO" id="GO:0016747">
    <property type="term" value="F:acyltransferase activity, transferring groups other than amino-acyl groups"/>
    <property type="evidence" value="ECO:0007669"/>
    <property type="project" value="InterPro"/>
</dbReference>
<dbReference type="InterPro" id="IPR000182">
    <property type="entry name" value="GNAT_dom"/>
</dbReference>
<dbReference type="PROSITE" id="PS51186">
    <property type="entry name" value="GNAT"/>
    <property type="match status" value="1"/>
</dbReference>
<keyword evidence="4" id="KW-1185">Reference proteome</keyword>
<dbReference type="InterPro" id="IPR016181">
    <property type="entry name" value="Acyl_CoA_acyltransferase"/>
</dbReference>